<dbReference type="GO" id="GO:0044010">
    <property type="term" value="P:single-species biofilm formation"/>
    <property type="evidence" value="ECO:0007669"/>
    <property type="project" value="TreeGrafter"/>
</dbReference>
<reference evidence="2" key="1">
    <citation type="submission" date="2017-09" db="EMBL/GenBank/DDBJ databases">
        <title>FDA dAtabase for Regulatory Grade micrObial Sequences (FDA-ARGOS): Supporting development and validation of Infectious Disease Dx tests.</title>
        <authorList>
            <person name="Minogue T."/>
            <person name="Wolcott M."/>
            <person name="Wasieloski L."/>
            <person name="Aguilar W."/>
            <person name="Moore D."/>
            <person name="Tallon L."/>
            <person name="Sadzewicz L."/>
            <person name="Ott S."/>
            <person name="Zhao X."/>
            <person name="Nagaraj S."/>
            <person name="Vavikolanu K."/>
            <person name="Aluvathingal J."/>
            <person name="Nadendla S."/>
            <person name="Sichtig H."/>
        </authorList>
    </citation>
    <scope>NUCLEOTIDE SEQUENCE [LARGE SCALE GENOMIC DNA]</scope>
    <source>
        <strain evidence="2">FDAARGOS_387</strain>
    </source>
</reference>
<dbReference type="PANTHER" id="PTHR34986">
    <property type="entry name" value="EVOLVED BETA-GALACTOSIDASE SUBUNIT BETA"/>
    <property type="match status" value="1"/>
</dbReference>
<dbReference type="RefSeq" id="WP_029094658.1">
    <property type="nucleotide sequence ID" value="NZ_PDDX01000001.1"/>
</dbReference>
<dbReference type="Pfam" id="PF04074">
    <property type="entry name" value="DUF386"/>
    <property type="match status" value="1"/>
</dbReference>
<dbReference type="InterPro" id="IPR004375">
    <property type="entry name" value="NanQ/TabA/YiaL"/>
</dbReference>
<evidence type="ECO:0000313" key="1">
    <source>
        <dbReference type="EMBL" id="PHI29325.1"/>
    </source>
</evidence>
<dbReference type="InterPro" id="IPR037012">
    <property type="entry name" value="NanQ/TabA/YiaL_sf"/>
</dbReference>
<sequence length="156" mass="17586">MIVTNVNDYQETVYLSAQMKELIGKALAITASNPADGRHNIDGDSAFVLISSPMTEPHEKRLAEIHQKYLDVQILLSGKEVIGYGIELTHDAADQDYLADKDIAFYKDIPNEQFVSLNPGDFVVFYPYELHRPLCAADKEQQVKKAVVKIKIDYLK</sequence>
<accession>A0A2C6DLJ1</accession>
<keyword evidence="2" id="KW-1185">Reference proteome</keyword>
<proteinExistence type="predicted"/>
<protein>
    <submittedName>
        <fullName evidence="1">YhcH/YjgK/YiaL family protein</fullName>
    </submittedName>
</protein>
<gene>
    <name evidence="1" type="ORF">CRN84_08305</name>
</gene>
<dbReference type="PANTHER" id="PTHR34986:SF4">
    <property type="entry name" value="EVOLVED BETA-GALACTOSIDASE SUBUNIT BETA-RELATED"/>
    <property type="match status" value="1"/>
</dbReference>
<dbReference type="Gene3D" id="2.60.120.370">
    <property type="entry name" value="YhcH/YjgK/YiaL"/>
    <property type="match status" value="1"/>
</dbReference>
<organism evidence="1 2">
    <name type="scientific">Budvicia aquatica</name>
    <dbReference type="NCBI Taxonomy" id="82979"/>
    <lineage>
        <taxon>Bacteria</taxon>
        <taxon>Pseudomonadati</taxon>
        <taxon>Pseudomonadota</taxon>
        <taxon>Gammaproteobacteria</taxon>
        <taxon>Enterobacterales</taxon>
        <taxon>Budviciaceae</taxon>
        <taxon>Budvicia</taxon>
    </lineage>
</organism>
<dbReference type="EMBL" id="PDDX01000001">
    <property type="protein sequence ID" value="PHI29325.1"/>
    <property type="molecule type" value="Genomic_DNA"/>
</dbReference>
<dbReference type="STRING" id="1111728.GCA_000427805_01655"/>
<dbReference type="OrthoDB" id="6196468at2"/>
<dbReference type="NCBIfam" id="TIGR00022">
    <property type="entry name" value="YhcH/YjgK/YiaL family protein"/>
    <property type="match status" value="1"/>
</dbReference>
<comment type="caution">
    <text evidence="1">The sequence shown here is derived from an EMBL/GenBank/DDBJ whole genome shotgun (WGS) entry which is preliminary data.</text>
</comment>
<evidence type="ECO:0000313" key="2">
    <source>
        <dbReference type="Proteomes" id="UP000224974"/>
    </source>
</evidence>
<dbReference type="GO" id="GO:0005829">
    <property type="term" value="C:cytosol"/>
    <property type="evidence" value="ECO:0007669"/>
    <property type="project" value="TreeGrafter"/>
</dbReference>
<dbReference type="SUPFAM" id="SSF51197">
    <property type="entry name" value="Clavaminate synthase-like"/>
    <property type="match status" value="1"/>
</dbReference>
<dbReference type="AlphaFoldDB" id="A0A2C6DLJ1"/>
<name>A0A2C6DLJ1_9GAMM</name>
<dbReference type="Proteomes" id="UP000224974">
    <property type="component" value="Unassembled WGS sequence"/>
</dbReference>